<dbReference type="GO" id="GO:0005829">
    <property type="term" value="C:cytosol"/>
    <property type="evidence" value="ECO:0007669"/>
    <property type="project" value="TreeGrafter"/>
</dbReference>
<reference evidence="5" key="1">
    <citation type="submission" date="2021-06" db="EMBL/GenBank/DDBJ databases">
        <title>Direct submission.</title>
        <authorList>
            <person name="Lee C.-S."/>
            <person name="Jin L."/>
        </authorList>
    </citation>
    <scope>NUCLEOTIDE SEQUENCE</scope>
    <source>
        <strain evidence="5">Con5</strain>
    </source>
</reference>
<dbReference type="PANTHER" id="PTHR47894:SF1">
    <property type="entry name" value="HTH-TYPE TRANSCRIPTIONAL REGULATOR VQSM"/>
    <property type="match status" value="1"/>
</dbReference>
<dbReference type="Proteomes" id="UP000679352">
    <property type="component" value="Chromosome"/>
</dbReference>
<evidence type="ECO:0000259" key="4">
    <source>
        <dbReference type="PROSITE" id="PS01124"/>
    </source>
</evidence>
<dbReference type="EMBL" id="CP076361">
    <property type="protein sequence ID" value="QWK90428.1"/>
    <property type="molecule type" value="Genomic_DNA"/>
</dbReference>
<feature type="domain" description="HTH araC/xylS-type" evidence="4">
    <location>
        <begin position="245"/>
        <end position="325"/>
    </location>
</feature>
<dbReference type="KEGG" id="gfu:KM031_00420"/>
<evidence type="ECO:0000256" key="2">
    <source>
        <dbReference type="ARBA" id="ARBA00023125"/>
    </source>
</evidence>
<dbReference type="InterPro" id="IPR018062">
    <property type="entry name" value="HTH_AraC-typ_CS"/>
</dbReference>
<dbReference type="SUPFAM" id="SSF46689">
    <property type="entry name" value="Homeodomain-like"/>
    <property type="match status" value="1"/>
</dbReference>
<evidence type="ECO:0000313" key="5">
    <source>
        <dbReference type="EMBL" id="QWK90428.1"/>
    </source>
</evidence>
<evidence type="ECO:0000256" key="3">
    <source>
        <dbReference type="ARBA" id="ARBA00023163"/>
    </source>
</evidence>
<dbReference type="PROSITE" id="PS00041">
    <property type="entry name" value="HTH_ARAC_FAMILY_1"/>
    <property type="match status" value="1"/>
</dbReference>
<evidence type="ECO:0000313" key="6">
    <source>
        <dbReference type="Proteomes" id="UP000679352"/>
    </source>
</evidence>
<dbReference type="Gene3D" id="1.10.10.60">
    <property type="entry name" value="Homeodomain-like"/>
    <property type="match status" value="1"/>
</dbReference>
<dbReference type="PROSITE" id="PS01124">
    <property type="entry name" value="HTH_ARAC_FAMILY_2"/>
    <property type="match status" value="1"/>
</dbReference>
<evidence type="ECO:0000256" key="1">
    <source>
        <dbReference type="ARBA" id="ARBA00023015"/>
    </source>
</evidence>
<dbReference type="RefSeq" id="WP_215504323.1">
    <property type="nucleotide sequence ID" value="NZ_CP076361.1"/>
</dbReference>
<protein>
    <submittedName>
        <fullName evidence="5">AraC family transcriptional regulator</fullName>
    </submittedName>
</protein>
<organism evidence="5 6">
    <name type="scientific">Gemmobacter fulvus</name>
    <dbReference type="NCBI Taxonomy" id="2840474"/>
    <lineage>
        <taxon>Bacteria</taxon>
        <taxon>Pseudomonadati</taxon>
        <taxon>Pseudomonadota</taxon>
        <taxon>Alphaproteobacteria</taxon>
        <taxon>Rhodobacterales</taxon>
        <taxon>Paracoccaceae</taxon>
        <taxon>Gemmobacter</taxon>
    </lineage>
</organism>
<dbReference type="InterPro" id="IPR009057">
    <property type="entry name" value="Homeodomain-like_sf"/>
</dbReference>
<keyword evidence="3" id="KW-0804">Transcription</keyword>
<keyword evidence="2" id="KW-0238">DNA-binding</keyword>
<keyword evidence="1" id="KW-0805">Transcription regulation</keyword>
<dbReference type="Pfam" id="PF12625">
    <property type="entry name" value="Arabinose_bd"/>
    <property type="match status" value="1"/>
</dbReference>
<dbReference type="GO" id="GO:0003700">
    <property type="term" value="F:DNA-binding transcription factor activity"/>
    <property type="evidence" value="ECO:0007669"/>
    <property type="project" value="InterPro"/>
</dbReference>
<gene>
    <name evidence="5" type="ORF">KM031_00420</name>
</gene>
<name>A0A975S1Y9_9RHOB</name>
<dbReference type="PANTHER" id="PTHR47894">
    <property type="entry name" value="HTH-TYPE TRANSCRIPTIONAL REGULATOR GADX"/>
    <property type="match status" value="1"/>
</dbReference>
<dbReference type="InterPro" id="IPR018060">
    <property type="entry name" value="HTH_AraC"/>
</dbReference>
<dbReference type="Pfam" id="PF12833">
    <property type="entry name" value="HTH_18"/>
    <property type="match status" value="1"/>
</dbReference>
<dbReference type="SMART" id="SM00342">
    <property type="entry name" value="HTH_ARAC"/>
    <property type="match status" value="1"/>
</dbReference>
<accession>A0A975S1Y9</accession>
<sequence>MERQIISPGFVEDALACLRAQGLAPGPVLAAAGLPATVTDPISNQQYGRLWWLIAEAMQDEFFGLAARPMRPGSFAMLCHAVLHAGTLERALRRMLRFLALVLDDPRGELRVRGGEAEIVLSDAHGPRSAFAYRTYWLIVLGIACWLIGRRIPLRRLDFACPAPDHRRDYRQFFGAPVQFGRPASRLTFDADHLALPLIRNDAALHAFLREAPANILLRYRHEPGISAQVRARLAALPPADWPGFEALAGALEVSGATLRRRLRADGQSFAAIKDDLRLALAQKLLAEPLSVAEISARLGYSEPSAFHRAFVKWTGQSPGALRPEAVPQAQ</sequence>
<dbReference type="AlphaFoldDB" id="A0A975S1Y9"/>
<keyword evidence="6" id="KW-1185">Reference proteome</keyword>
<proteinExistence type="predicted"/>
<dbReference type="GO" id="GO:0000976">
    <property type="term" value="F:transcription cis-regulatory region binding"/>
    <property type="evidence" value="ECO:0007669"/>
    <property type="project" value="TreeGrafter"/>
</dbReference>
<dbReference type="InterPro" id="IPR032687">
    <property type="entry name" value="AraC-type_N"/>
</dbReference>